<feature type="transmembrane region" description="Helical" evidence="1">
    <location>
        <begin position="99"/>
        <end position="122"/>
    </location>
</feature>
<keyword evidence="3" id="KW-1185">Reference proteome</keyword>
<keyword evidence="1" id="KW-0812">Transmembrane</keyword>
<dbReference type="Pfam" id="PF20176">
    <property type="entry name" value="DUF6541"/>
    <property type="match status" value="1"/>
</dbReference>
<feature type="transmembrane region" description="Helical" evidence="1">
    <location>
        <begin position="37"/>
        <end position="60"/>
    </location>
</feature>
<feature type="transmembrane region" description="Helical" evidence="1">
    <location>
        <begin position="468"/>
        <end position="486"/>
    </location>
</feature>
<evidence type="ECO:0000256" key="1">
    <source>
        <dbReference type="SAM" id="Phobius"/>
    </source>
</evidence>
<feature type="transmembrane region" description="Helical" evidence="1">
    <location>
        <begin position="240"/>
        <end position="260"/>
    </location>
</feature>
<feature type="transmembrane region" description="Helical" evidence="1">
    <location>
        <begin position="394"/>
        <end position="412"/>
    </location>
</feature>
<proteinExistence type="predicted"/>
<feature type="transmembrane region" description="Helical" evidence="1">
    <location>
        <begin position="215"/>
        <end position="234"/>
    </location>
</feature>
<dbReference type="RefSeq" id="WP_210097523.1">
    <property type="nucleotide sequence ID" value="NZ_BAAAIO010000001.1"/>
</dbReference>
<protein>
    <submittedName>
        <fullName evidence="2">Uncharacterized protein</fullName>
    </submittedName>
</protein>
<feature type="transmembrane region" description="Helical" evidence="1">
    <location>
        <begin position="12"/>
        <end position="30"/>
    </location>
</feature>
<feature type="transmembrane region" description="Helical" evidence="1">
    <location>
        <begin position="322"/>
        <end position="339"/>
    </location>
</feature>
<feature type="transmembrane region" description="Helical" evidence="1">
    <location>
        <begin position="294"/>
        <end position="313"/>
    </location>
</feature>
<feature type="transmembrane region" description="Helical" evidence="1">
    <location>
        <begin position="367"/>
        <end position="387"/>
    </location>
</feature>
<dbReference type="InterPro" id="IPR046671">
    <property type="entry name" value="DUF6541"/>
</dbReference>
<feature type="transmembrane region" description="Helical" evidence="1">
    <location>
        <begin position="272"/>
        <end position="288"/>
    </location>
</feature>
<name>A0ABS4WPZ1_9MICO</name>
<comment type="caution">
    <text evidence="2">The sequence shown here is derived from an EMBL/GenBank/DDBJ whole genome shotgun (WGS) entry which is preliminary data.</text>
</comment>
<evidence type="ECO:0000313" key="2">
    <source>
        <dbReference type="EMBL" id="MBP2378274.1"/>
    </source>
</evidence>
<evidence type="ECO:0000313" key="3">
    <source>
        <dbReference type="Proteomes" id="UP000703720"/>
    </source>
</evidence>
<organism evidence="2 3">
    <name type="scientific">Microbacterium phyllosphaerae</name>
    <dbReference type="NCBI Taxonomy" id="124798"/>
    <lineage>
        <taxon>Bacteria</taxon>
        <taxon>Bacillati</taxon>
        <taxon>Actinomycetota</taxon>
        <taxon>Actinomycetes</taxon>
        <taxon>Micrococcales</taxon>
        <taxon>Microbacteriaceae</taxon>
        <taxon>Microbacterium</taxon>
    </lineage>
</organism>
<reference evidence="2 3" key="1">
    <citation type="submission" date="2021-03" db="EMBL/GenBank/DDBJ databases">
        <title>Sequencing the genomes of 1000 actinobacteria strains.</title>
        <authorList>
            <person name="Klenk H.-P."/>
        </authorList>
    </citation>
    <scope>NUCLEOTIDE SEQUENCE [LARGE SCALE GENOMIC DNA]</scope>
    <source>
        <strain evidence="2 3">DSM 13468</strain>
    </source>
</reference>
<keyword evidence="1" id="KW-1133">Transmembrane helix</keyword>
<gene>
    <name evidence="2" type="ORF">JOF42_001769</name>
</gene>
<sequence>MILHWLAETPALLVATAVVFVPGMLGLYAIGLRGLALLAAAPIFGVAATAVLALVFGAVGVPWSPLSWTIGVLVLVGASWGAGRLLGAEPHRTKVEGPAWFLPSAIGVGILIGMSRLIAYIVDPAGISQTNDAVFHMNAVRFIVETADASSLHVSEVVGGSGFYPAAWHALVSLIVGFTGTSIPIAANMLTIVIGALIWPLGIAWLSLTITRSRAVAAYAAVLSSALQTFPLLMFQWGVLFPNALSTALVPAAVAWVILLAQWPASDRVRRFIRATLVVAVIVAALALSQPAALLVWAAICIVWATFQLLSVVPREGLARRIGLVVVLWAALGTVWFVLAKGTSGSHWPPFRGKLEAFVDVLLNGQVLIPFAWAISVLALLGVVVAVRDTSLRWLVGTWAGVSALYILVASVGHPIVRDLLLAPWYADPYRLAALAPIAVVPLAAIGADAMTRWIAGRLRPGVADAKTAPIGVAATVVLMLVLVLVRPVAMPAFLDGTFDRESRYVLTSDTFLDSGERELLESLPTLVEPGSRVIGNPSTGTGFGYMLSGVDVYPRTWSQPTSAAWAVLSERLRDAGDDTEVCDALATLGDPRYVLDFGLGEDGPGRYELPGMTDFEGQDGFELVAAEGDASLWRITACGP</sequence>
<dbReference type="Proteomes" id="UP000703720">
    <property type="component" value="Unassembled WGS sequence"/>
</dbReference>
<feature type="transmembrane region" description="Helical" evidence="1">
    <location>
        <begin position="185"/>
        <end position="208"/>
    </location>
</feature>
<feature type="transmembrane region" description="Helical" evidence="1">
    <location>
        <begin position="66"/>
        <end position="87"/>
    </location>
</feature>
<dbReference type="EMBL" id="JAGIOA010000001">
    <property type="protein sequence ID" value="MBP2378274.1"/>
    <property type="molecule type" value="Genomic_DNA"/>
</dbReference>
<keyword evidence="1" id="KW-0472">Membrane</keyword>
<accession>A0ABS4WPZ1</accession>
<feature type="transmembrane region" description="Helical" evidence="1">
    <location>
        <begin position="432"/>
        <end position="456"/>
    </location>
</feature>